<keyword evidence="3" id="KW-1185">Reference proteome</keyword>
<proteinExistence type="predicted"/>
<feature type="compositionally biased region" description="Low complexity" evidence="1">
    <location>
        <begin position="465"/>
        <end position="486"/>
    </location>
</feature>
<feature type="region of interest" description="Disordered" evidence="1">
    <location>
        <begin position="388"/>
        <end position="441"/>
    </location>
</feature>
<feature type="compositionally biased region" description="Basic and acidic residues" evidence="1">
    <location>
        <begin position="135"/>
        <end position="149"/>
    </location>
</feature>
<feature type="region of interest" description="Disordered" evidence="1">
    <location>
        <begin position="1475"/>
        <end position="1523"/>
    </location>
</feature>
<feature type="compositionally biased region" description="Basic and acidic residues" evidence="1">
    <location>
        <begin position="309"/>
        <end position="318"/>
    </location>
</feature>
<evidence type="ECO:0000256" key="1">
    <source>
        <dbReference type="SAM" id="MobiDB-lite"/>
    </source>
</evidence>
<feature type="compositionally biased region" description="Low complexity" evidence="1">
    <location>
        <begin position="179"/>
        <end position="194"/>
    </location>
</feature>
<reference evidence="2 3" key="1">
    <citation type="journal article" date="2017" name="Int. J. Parasitol.">
        <title>The genome of the protozoan parasite Cystoisospora suis and a reverse vaccinology approach to identify vaccine candidates.</title>
        <authorList>
            <person name="Palmieri N."/>
            <person name="Shrestha A."/>
            <person name="Ruttkowski B."/>
            <person name="Beck T."/>
            <person name="Vogl C."/>
            <person name="Tomley F."/>
            <person name="Blake D.P."/>
            <person name="Joachim A."/>
        </authorList>
    </citation>
    <scope>NUCLEOTIDE SEQUENCE [LARGE SCALE GENOMIC DNA]</scope>
    <source>
        <strain evidence="2 3">Wien I</strain>
    </source>
</reference>
<sequence>MFPLCPPECNVTPLPLVGVCTPPRLHGLLRSTLEACASSKTYGAQPRTNFIFFDSDQVLASPDILSPSRRSSGIPVSASGASPAFYGGFVPAFVRGPFRAQPGLFASPRSSGQTHANSQCGIQSAVFSPPGHLPFHKEEEAPRPSEADGGRAQSTGHPGENFYPPHTLSDGAGSVGKEGAPSSFPASSSATSGPSGKGDAGGGTGESGGGPLAWASSPVGTMSGHASSSVFTAEATLSSLRRAPPGKKKTTVAPEHHLNKGLLRHGWMRKQLTDRPAAYILCFDWREAFSEHPPLAAPPSASSTTALSEPERSTDPWLREQASSCLSSARSCSPVCPASLRRVTSDMAAHSSASSAGPTRSSQSVSGSASSCCPCCPHAGAASRSTGRAAVCDPDAGPSQTQAQERRNGQQGRSHSRDAIRGDVPVPHVSGWPPQENSENFPHCPPGSRLCCRQGFCPKEQKSYGATAEGGRASSGTTTTTAGLGTPLDLEPGGESQRDVGTTMPVLSSPGGGGTRQGISREPAQEEDAGRPVSPWGTEKQGEGTGQSVEGPLAGRGAGLTSGARELAVARAEHAALALIECVRERLHRKKVAPKMVLFVILPVGLSDPQGAVNCLRRLNPSEIAALFVTCGIDDIQTKMERLEQVAHDCGIEHYENESRRYRKQIQHAPKAGADRAQSSASHVFQARNLVKAGYVLEFAGQPHAAMKSFIAAWQLLTTDKQMASAVERMALCNLLSVRMYHMYFQASEPGKAAHHAREHRAVLRENAPEDEEQLLGYLLPQWLAELHQLLGQLLEESSRMQQQQLQLLHTHNQGSTVQSGAGNSGTLGGRGGRAEIGEGMGGMAVPHSFSPTSDAWQNPGFHFQAAARYLQELRLWIRRAKVQLQPPSMKGGLNVQSEWIGQLDTLQHGVEPFSSVTANLHPGTAAVMMRQEVILRWIFSVSEQQVATHATHLLSKAHAVYKMIGGSRHCPVIACQLADALFDSQRMLTARQLYATLAQALSANIYGVGSPPSLLASLTSPGTSPHIAGGRDPSPFRSSVAPSTLVDRHDSSSHSALGTRGAGERWPKEGSSVGRAEAGILPSSATPGLAVLRMPQKEKEMPNSEARGHENFPGLFMDTGGNESDGQGGGLSFWAMKNAGWSPLLFYVLARLLLCVCSLLSVPPPPVLYDLARVNPLLHTFEARRVSSFRAPFRTAGSSSLPRSEGASHSENHVSPWAPLSEPSSSLPPYSSGGVMESHDAPSERLGLPCSMEQTPLVVAEAEGEQDGGTQGNDSISNTPIRTLGPLSALAAEEASGREESVPREESRMPGALPSLLDVENYRIGLLAVFQLFNLLALRRREDDPTLRKRQQLYEFIVFGLVPNLRRFVGENTGAERIETPAVVGRQDCVASSERAQGEGREKSRTDSPSERRDRTEKGLVRGRKVESKGIRESDCGDGKEGNKTQQVIAEISLPSVVGWVRFPSVDELRVTEEAGRVGTSGGRRQEYHSGNLSDGAFSPAQETEQQQRDKKEERAFGEAKPKHINKSRLAVEGVVCLEQNFGVDLTLRCFGVLRTTRGVMACQLIPLSPLRSVLTGFGVDKAGERRTAPEREKHTVSSWRPDGQQDSAGGETAAAEACTLVSGTPSWFRLLVSPGEAVLSLFASFSSHPVPSRVVSLSLAWHDCPAVSFCLSTLLPLDPLHPPPKISQPLSWLNHGRLEKNNCAQPPASSQNADSFKFSRTCDPAPPDVQGEIEGQVTVFRSNQDFHCLSSSYSPSGRLFRSRTLSSFVRLQEKVCFHGCWPDPVQKALLQRQLAVPPPPLPVCSQEFAAASSVHLFLPNHKVEIFLKEAACFVEK</sequence>
<name>A0A2C6KH40_9APIC</name>
<dbReference type="PANTHER" id="PTHR14374">
    <property type="entry name" value="FOIE GRAS"/>
    <property type="match status" value="1"/>
</dbReference>
<evidence type="ECO:0000313" key="3">
    <source>
        <dbReference type="Proteomes" id="UP000221165"/>
    </source>
</evidence>
<dbReference type="VEuPathDB" id="ToxoDB:CSUI_010331"/>
<feature type="compositionally biased region" description="Basic and acidic residues" evidence="1">
    <location>
        <begin position="1507"/>
        <end position="1523"/>
    </location>
</feature>
<accession>A0A2C6KH40</accession>
<feature type="compositionally biased region" description="Polar residues" evidence="1">
    <location>
        <begin position="1273"/>
        <end position="1282"/>
    </location>
</feature>
<feature type="compositionally biased region" description="Polar residues" evidence="1">
    <location>
        <begin position="108"/>
        <end position="126"/>
    </location>
</feature>
<dbReference type="PANTHER" id="PTHR14374:SF0">
    <property type="entry name" value="TRAFFICKING PROTEIN PARTICLE COMPLEX SUBUNIT 11"/>
    <property type="match status" value="1"/>
</dbReference>
<evidence type="ECO:0000313" key="2">
    <source>
        <dbReference type="EMBL" id="PHJ15852.1"/>
    </source>
</evidence>
<dbReference type="GeneID" id="94433647"/>
<feature type="region of interest" description="Disordered" evidence="1">
    <location>
        <begin position="1586"/>
        <end position="1614"/>
    </location>
</feature>
<comment type="caution">
    <text evidence="2">The sequence shown here is derived from an EMBL/GenBank/DDBJ whole genome shotgun (WGS) entry which is preliminary data.</text>
</comment>
<feature type="compositionally biased region" description="Basic and acidic residues" evidence="1">
    <location>
        <begin position="1586"/>
        <end position="1597"/>
    </location>
</feature>
<dbReference type="OrthoDB" id="6278596at2759"/>
<feature type="compositionally biased region" description="Low complexity" evidence="1">
    <location>
        <begin position="298"/>
        <end position="308"/>
    </location>
</feature>
<feature type="region of interest" description="Disordered" evidence="1">
    <location>
        <begin position="293"/>
        <end position="320"/>
    </location>
</feature>
<feature type="region of interest" description="Disordered" evidence="1">
    <location>
        <begin position="104"/>
        <end position="257"/>
    </location>
</feature>
<feature type="region of interest" description="Disordered" evidence="1">
    <location>
        <begin position="1263"/>
        <end position="1283"/>
    </location>
</feature>
<feature type="region of interest" description="Disordered" evidence="1">
    <location>
        <begin position="1195"/>
        <end position="1249"/>
    </location>
</feature>
<evidence type="ECO:0008006" key="4">
    <source>
        <dbReference type="Google" id="ProtNLM"/>
    </source>
</evidence>
<protein>
    <recommendedName>
        <fullName evidence="4">Trafficking protein particle complex subunit 11 domain-containing protein</fullName>
    </recommendedName>
</protein>
<gene>
    <name evidence="2" type="ORF">CSUI_010331</name>
</gene>
<feature type="region of interest" description="Disordered" evidence="1">
    <location>
        <begin position="1018"/>
        <end position="1073"/>
    </location>
</feature>
<dbReference type="RefSeq" id="XP_067917584.1">
    <property type="nucleotide sequence ID" value="XM_068070436.1"/>
</dbReference>
<feature type="compositionally biased region" description="Gly residues" evidence="1">
    <location>
        <begin position="195"/>
        <end position="211"/>
    </location>
</feature>
<feature type="region of interest" description="Disordered" evidence="1">
    <location>
        <begin position="464"/>
        <end position="557"/>
    </location>
</feature>
<feature type="compositionally biased region" description="Basic and acidic residues" evidence="1">
    <location>
        <begin position="1397"/>
        <end position="1444"/>
    </location>
</feature>
<dbReference type="Proteomes" id="UP000221165">
    <property type="component" value="Unassembled WGS sequence"/>
</dbReference>
<feature type="compositionally biased region" description="Polar residues" evidence="1">
    <location>
        <begin position="218"/>
        <end position="239"/>
    </location>
</feature>
<feature type="compositionally biased region" description="Polar residues" evidence="1">
    <location>
        <begin position="398"/>
        <end position="413"/>
    </location>
</feature>
<dbReference type="EMBL" id="MIGC01007150">
    <property type="protein sequence ID" value="PHJ15852.1"/>
    <property type="molecule type" value="Genomic_DNA"/>
</dbReference>
<organism evidence="2 3">
    <name type="scientific">Cystoisospora suis</name>
    <dbReference type="NCBI Taxonomy" id="483139"/>
    <lineage>
        <taxon>Eukaryota</taxon>
        <taxon>Sar</taxon>
        <taxon>Alveolata</taxon>
        <taxon>Apicomplexa</taxon>
        <taxon>Conoidasida</taxon>
        <taxon>Coccidia</taxon>
        <taxon>Eucoccidiorida</taxon>
        <taxon>Eimeriorina</taxon>
        <taxon>Sarcocystidae</taxon>
        <taxon>Cystoisospora</taxon>
    </lineage>
</organism>
<feature type="region of interest" description="Disordered" evidence="1">
    <location>
        <begin position="1387"/>
        <end position="1444"/>
    </location>
</feature>
<feature type="compositionally biased region" description="Low complexity" evidence="1">
    <location>
        <begin position="1216"/>
        <end position="1233"/>
    </location>
</feature>